<dbReference type="STRING" id="1480694.DC28_06540"/>
<dbReference type="RefSeq" id="WP_037546969.1">
    <property type="nucleotide sequence ID" value="NZ_JNUP01000049.1"/>
</dbReference>
<dbReference type="Proteomes" id="UP000029692">
    <property type="component" value="Unassembled WGS sequence"/>
</dbReference>
<protein>
    <recommendedName>
        <fullName evidence="3">Enoyl-CoA hydratase</fullName>
    </recommendedName>
</protein>
<dbReference type="AlphaFoldDB" id="A0A098QXS6"/>
<dbReference type="NCBIfam" id="NF005496">
    <property type="entry name" value="PRK07110.1"/>
    <property type="match status" value="1"/>
</dbReference>
<comment type="caution">
    <text evidence="1">The sequence shown here is derived from an EMBL/GenBank/DDBJ whole genome shotgun (WGS) entry which is preliminary data.</text>
</comment>
<sequence>MSKRVSHYIEENGIAHIQMHDHEGKNVFSHAFVEDFLVELDAVEKAEPRVLILEGLDDVFSGGADKESLMDLAHGNIVVRDLVISERLINTRFPVISAMKGHAMGGGLVIGLCSDIVIAARESRYGAVFMTMGFTPGMGTTTLLPTLVGPFIANEMMFTGKRFKGRELAEKACGFNYILPKDQVQAKAQDVALQIAERNVKSVYLLKYTLSAPKKKLLIDARLQEDMMHTISFGYPETKEIINDLYAH</sequence>
<dbReference type="InterPro" id="IPR029045">
    <property type="entry name" value="ClpP/crotonase-like_dom_sf"/>
</dbReference>
<evidence type="ECO:0000313" key="2">
    <source>
        <dbReference type="Proteomes" id="UP000029692"/>
    </source>
</evidence>
<dbReference type="CDD" id="cd06558">
    <property type="entry name" value="crotonase-like"/>
    <property type="match status" value="1"/>
</dbReference>
<evidence type="ECO:0000313" key="1">
    <source>
        <dbReference type="EMBL" id="KGE72700.1"/>
    </source>
</evidence>
<name>A0A098QXS6_9SPIO</name>
<proteinExistence type="predicted"/>
<dbReference type="InterPro" id="IPR001753">
    <property type="entry name" value="Enoyl-CoA_hydra/iso"/>
</dbReference>
<dbReference type="OrthoDB" id="9775794at2"/>
<dbReference type="EMBL" id="JNUP01000049">
    <property type="protein sequence ID" value="KGE72700.1"/>
    <property type="molecule type" value="Genomic_DNA"/>
</dbReference>
<gene>
    <name evidence="1" type="ORF">DC28_06540</name>
</gene>
<organism evidence="1 2">
    <name type="scientific">Spirochaeta lutea</name>
    <dbReference type="NCBI Taxonomy" id="1480694"/>
    <lineage>
        <taxon>Bacteria</taxon>
        <taxon>Pseudomonadati</taxon>
        <taxon>Spirochaetota</taxon>
        <taxon>Spirochaetia</taxon>
        <taxon>Spirochaetales</taxon>
        <taxon>Spirochaetaceae</taxon>
        <taxon>Spirochaeta</taxon>
    </lineage>
</organism>
<dbReference type="eggNOG" id="COG1024">
    <property type="taxonomic scope" value="Bacteria"/>
</dbReference>
<reference evidence="1 2" key="1">
    <citation type="submission" date="2014-05" db="EMBL/GenBank/DDBJ databases">
        <title>De novo Genome Sequence of Spirocheata sp.</title>
        <authorList>
            <person name="Shivani Y."/>
            <person name="Subhash Y."/>
            <person name="Tushar L."/>
            <person name="Sasikala C."/>
            <person name="Ramana C.V."/>
        </authorList>
    </citation>
    <scope>NUCLEOTIDE SEQUENCE [LARGE SCALE GENOMIC DNA]</scope>
    <source>
        <strain evidence="1 2">JC230</strain>
    </source>
</reference>
<accession>A0A098QXS6</accession>
<dbReference type="PANTHER" id="PTHR11941">
    <property type="entry name" value="ENOYL-COA HYDRATASE-RELATED"/>
    <property type="match status" value="1"/>
</dbReference>
<dbReference type="SUPFAM" id="SSF52096">
    <property type="entry name" value="ClpP/crotonase"/>
    <property type="match status" value="1"/>
</dbReference>
<dbReference type="GO" id="GO:0003824">
    <property type="term" value="F:catalytic activity"/>
    <property type="evidence" value="ECO:0007669"/>
    <property type="project" value="UniProtKB-ARBA"/>
</dbReference>
<evidence type="ECO:0008006" key="3">
    <source>
        <dbReference type="Google" id="ProtNLM"/>
    </source>
</evidence>
<keyword evidence="2" id="KW-1185">Reference proteome</keyword>
<dbReference type="Gene3D" id="3.90.226.10">
    <property type="entry name" value="2-enoyl-CoA Hydratase, Chain A, domain 1"/>
    <property type="match status" value="1"/>
</dbReference>
<dbReference type="GO" id="GO:0006635">
    <property type="term" value="P:fatty acid beta-oxidation"/>
    <property type="evidence" value="ECO:0007669"/>
    <property type="project" value="TreeGrafter"/>
</dbReference>
<dbReference type="PANTHER" id="PTHR11941:SF54">
    <property type="entry name" value="ENOYL-COA HYDRATASE, MITOCHONDRIAL"/>
    <property type="match status" value="1"/>
</dbReference>
<dbReference type="Pfam" id="PF00378">
    <property type="entry name" value="ECH_1"/>
    <property type="match status" value="1"/>
</dbReference>